<gene>
    <name evidence="1" type="ORF">EZS28_030197</name>
</gene>
<dbReference type="AlphaFoldDB" id="A0A5J4UWY7"/>
<dbReference type="EMBL" id="SNRW01012100">
    <property type="protein sequence ID" value="KAA6374275.1"/>
    <property type="molecule type" value="Genomic_DNA"/>
</dbReference>
<accession>A0A5J4UWY7</accession>
<name>A0A5J4UWY7_9EUKA</name>
<sequence length="126" mass="14145">KCDQQVVSELTTIGYVIVLINALSTAGGNEEHDDFNIWLGLNNFIGFIIDLCVGGNFPQFIFSPKYSLAKFAYEQIEEFGGNEELEAQLINEGYKQELFEGDISIKDNALLTKGELLHFFVDQSNQ</sequence>
<feature type="non-terminal residue" evidence="1">
    <location>
        <position position="1"/>
    </location>
</feature>
<dbReference type="Proteomes" id="UP000324800">
    <property type="component" value="Unassembled WGS sequence"/>
</dbReference>
<organism evidence="1 2">
    <name type="scientific">Streblomastix strix</name>
    <dbReference type="NCBI Taxonomy" id="222440"/>
    <lineage>
        <taxon>Eukaryota</taxon>
        <taxon>Metamonada</taxon>
        <taxon>Preaxostyla</taxon>
        <taxon>Oxymonadida</taxon>
        <taxon>Streblomastigidae</taxon>
        <taxon>Streblomastix</taxon>
    </lineage>
</organism>
<evidence type="ECO:0000313" key="1">
    <source>
        <dbReference type="EMBL" id="KAA6374275.1"/>
    </source>
</evidence>
<proteinExistence type="predicted"/>
<comment type="caution">
    <text evidence="1">The sequence shown here is derived from an EMBL/GenBank/DDBJ whole genome shotgun (WGS) entry which is preliminary data.</text>
</comment>
<reference evidence="1 2" key="1">
    <citation type="submission" date="2019-03" db="EMBL/GenBank/DDBJ databases">
        <title>Single cell metagenomics reveals metabolic interactions within the superorganism composed of flagellate Streblomastix strix and complex community of Bacteroidetes bacteria on its surface.</title>
        <authorList>
            <person name="Treitli S.C."/>
            <person name="Kolisko M."/>
            <person name="Husnik F."/>
            <person name="Keeling P."/>
            <person name="Hampl V."/>
        </authorList>
    </citation>
    <scope>NUCLEOTIDE SEQUENCE [LARGE SCALE GENOMIC DNA]</scope>
    <source>
        <strain evidence="1">ST1C</strain>
    </source>
</reference>
<protein>
    <submittedName>
        <fullName evidence="1">Uncharacterized protein</fullName>
    </submittedName>
</protein>
<evidence type="ECO:0000313" key="2">
    <source>
        <dbReference type="Proteomes" id="UP000324800"/>
    </source>
</evidence>